<dbReference type="InterPro" id="IPR013762">
    <property type="entry name" value="Integrase-like_cat_sf"/>
</dbReference>
<reference evidence="3 4" key="1">
    <citation type="submission" date="2020-05" db="EMBL/GenBank/DDBJ databases">
        <title>Actinomadura verrucosospora NRRL-B18236 (PFL_A860) Genome sequencing and assembly.</title>
        <authorList>
            <person name="Samborskyy M."/>
        </authorList>
    </citation>
    <scope>NUCLEOTIDE SEQUENCE [LARGE SCALE GENOMIC DNA]</scope>
    <source>
        <strain evidence="3 4">NRRL:B18236</strain>
    </source>
</reference>
<proteinExistence type="predicted"/>
<name>A0A7D3W149_ACTVE</name>
<accession>A0A7D3W149</accession>
<dbReference type="AlphaFoldDB" id="A0A7D3W149"/>
<dbReference type="GO" id="GO:0015074">
    <property type="term" value="P:DNA integration"/>
    <property type="evidence" value="ECO:0007669"/>
    <property type="project" value="InterPro"/>
</dbReference>
<evidence type="ECO:0000256" key="2">
    <source>
        <dbReference type="SAM" id="MobiDB-lite"/>
    </source>
</evidence>
<dbReference type="EMBL" id="CP053892">
    <property type="protein sequence ID" value="QKG23651.1"/>
    <property type="molecule type" value="Genomic_DNA"/>
</dbReference>
<dbReference type="Gene3D" id="1.10.443.10">
    <property type="entry name" value="Intergrase catalytic core"/>
    <property type="match status" value="1"/>
</dbReference>
<keyword evidence="1" id="KW-0233">DNA recombination</keyword>
<dbReference type="GO" id="GO:0006310">
    <property type="term" value="P:DNA recombination"/>
    <property type="evidence" value="ECO:0007669"/>
    <property type="project" value="UniProtKB-KW"/>
</dbReference>
<dbReference type="GO" id="GO:0003677">
    <property type="term" value="F:DNA binding"/>
    <property type="evidence" value="ECO:0007669"/>
    <property type="project" value="InterPro"/>
</dbReference>
<dbReference type="RefSeq" id="WP_173097586.1">
    <property type="nucleotide sequence ID" value="NZ_CP053892.1"/>
</dbReference>
<feature type="region of interest" description="Disordered" evidence="2">
    <location>
        <begin position="65"/>
        <end position="95"/>
    </location>
</feature>
<gene>
    <name evidence="3" type="ORF">ACTIVE_5294</name>
</gene>
<protein>
    <submittedName>
        <fullName evidence="3">Uncharacterized protein</fullName>
    </submittedName>
</protein>
<sequence>MRRLAIAAGVPDAEPYTAHWLRAGGATVAHTDGIPVSIIARQGRWAPASPVLWLVARRLVDPVAKSMSRGRSRSTKKTTNDHLGWPFRATRGVRT</sequence>
<keyword evidence="4" id="KW-1185">Reference proteome</keyword>
<dbReference type="SUPFAM" id="SSF56349">
    <property type="entry name" value="DNA breaking-rejoining enzymes"/>
    <property type="match status" value="1"/>
</dbReference>
<dbReference type="InterPro" id="IPR011010">
    <property type="entry name" value="DNA_brk_join_enz"/>
</dbReference>
<evidence type="ECO:0000256" key="1">
    <source>
        <dbReference type="ARBA" id="ARBA00023172"/>
    </source>
</evidence>
<evidence type="ECO:0000313" key="3">
    <source>
        <dbReference type="EMBL" id="QKG23651.1"/>
    </source>
</evidence>
<dbReference type="Proteomes" id="UP000501240">
    <property type="component" value="Chromosome"/>
</dbReference>
<organism evidence="3 4">
    <name type="scientific">Actinomadura verrucosospora</name>
    <dbReference type="NCBI Taxonomy" id="46165"/>
    <lineage>
        <taxon>Bacteria</taxon>
        <taxon>Bacillati</taxon>
        <taxon>Actinomycetota</taxon>
        <taxon>Actinomycetes</taxon>
        <taxon>Streptosporangiales</taxon>
        <taxon>Thermomonosporaceae</taxon>
        <taxon>Actinomadura</taxon>
    </lineage>
</organism>
<evidence type="ECO:0000313" key="4">
    <source>
        <dbReference type="Proteomes" id="UP000501240"/>
    </source>
</evidence>